<feature type="region of interest" description="Disordered" evidence="1">
    <location>
        <begin position="137"/>
        <end position="163"/>
    </location>
</feature>
<dbReference type="EMBL" id="JABWGO010000013">
    <property type="protein sequence ID" value="NUW45773.1"/>
    <property type="molecule type" value="Genomic_DNA"/>
</dbReference>
<evidence type="ECO:0000313" key="2">
    <source>
        <dbReference type="EMBL" id="NUW45773.1"/>
    </source>
</evidence>
<organism evidence="2 3">
    <name type="scientific">Nonomuraea rhodomycinica</name>
    <dbReference type="NCBI Taxonomy" id="1712872"/>
    <lineage>
        <taxon>Bacteria</taxon>
        <taxon>Bacillati</taxon>
        <taxon>Actinomycetota</taxon>
        <taxon>Actinomycetes</taxon>
        <taxon>Streptosporangiales</taxon>
        <taxon>Streptosporangiaceae</taxon>
        <taxon>Nonomuraea</taxon>
    </lineage>
</organism>
<dbReference type="AlphaFoldDB" id="A0A7Y6IXP6"/>
<keyword evidence="3" id="KW-1185">Reference proteome</keyword>
<gene>
    <name evidence="2" type="ORF">HT134_37510</name>
</gene>
<dbReference type="RefSeq" id="WP_175605241.1">
    <property type="nucleotide sequence ID" value="NZ_JABWGO010000013.1"/>
</dbReference>
<evidence type="ECO:0000256" key="1">
    <source>
        <dbReference type="SAM" id="MobiDB-lite"/>
    </source>
</evidence>
<protein>
    <submittedName>
        <fullName evidence="2">Pentapeptide repeat-containing protein</fullName>
    </submittedName>
</protein>
<proteinExistence type="predicted"/>
<dbReference type="SUPFAM" id="SSF141571">
    <property type="entry name" value="Pentapeptide repeat-like"/>
    <property type="match status" value="1"/>
</dbReference>
<dbReference type="Proteomes" id="UP000546126">
    <property type="component" value="Unassembled WGS sequence"/>
</dbReference>
<accession>A0A7Y6IXP6</accession>
<sequence>MIGLLVAAVATWSAIALLRSAAHGNAALEFDAIKTGLTVGVGIGGLAALLLTARKQWLNELTHRHNERVARHSQHDADERRVTELYIKAVEQLGGEKAVVRLGGLYGLERLAQNHLQHRQTIVNVICTYLRMPHHNGTTRAAEEESDTDSSASGQPAQDEEREVRLAAQTLLRNHLLNNNGTSPSEQFWDNVSIDLKGAMLENFSLQDCSVGSIDLSNARFIGSAIFSGARFKYELKLTGATFTDTADFDSTRVEGSIRLNEAKFCGRLSFQDAKLTEASFEQSEFIEGASFYRTIFEGPVNFKKVTASASCSFGETKFTDEALFESADFREGAWFTDAEFEDNAQFDSSQFGETAFFTGTTFRQYTTFRAVSFTGGFWCENVEFMSNTRFGGATFAKLSRIENVNFHSHAHLDYLKLNGLLTIVDTTFHSYLEMHDWIEREGGSVGFFDTYVEAAENKSLFKRKWLREWHVVPCEDKPGWGRFISRDNDGGGVPEKKAE</sequence>
<dbReference type="Pfam" id="PF13576">
    <property type="entry name" value="Pentapeptide_3"/>
    <property type="match status" value="3"/>
</dbReference>
<evidence type="ECO:0000313" key="3">
    <source>
        <dbReference type="Proteomes" id="UP000546126"/>
    </source>
</evidence>
<dbReference type="Gene3D" id="2.160.20.80">
    <property type="entry name" value="E3 ubiquitin-protein ligase SopA"/>
    <property type="match status" value="1"/>
</dbReference>
<reference evidence="2 3" key="1">
    <citation type="submission" date="2020-06" db="EMBL/GenBank/DDBJ databases">
        <authorList>
            <person name="Chanama M."/>
        </authorList>
    </citation>
    <scope>NUCLEOTIDE SEQUENCE [LARGE SCALE GENOMIC DNA]</scope>
    <source>
        <strain evidence="2 3">TBRC6557</strain>
    </source>
</reference>
<comment type="caution">
    <text evidence="2">The sequence shown here is derived from an EMBL/GenBank/DDBJ whole genome shotgun (WGS) entry which is preliminary data.</text>
</comment>
<dbReference type="InterPro" id="IPR001646">
    <property type="entry name" value="5peptide_repeat"/>
</dbReference>
<name>A0A7Y6IXP6_9ACTN</name>